<organism evidence="2 3">
    <name type="scientific">Tindallia magadiensis</name>
    <dbReference type="NCBI Taxonomy" id="69895"/>
    <lineage>
        <taxon>Bacteria</taxon>
        <taxon>Bacillati</taxon>
        <taxon>Bacillota</taxon>
        <taxon>Clostridia</taxon>
        <taxon>Peptostreptococcales</taxon>
        <taxon>Tindalliaceae</taxon>
        <taxon>Tindallia</taxon>
    </lineage>
</organism>
<gene>
    <name evidence="2" type="ORF">SAMN05192551_10813</name>
</gene>
<protein>
    <submittedName>
        <fullName evidence="2">Nucleotidyltransferase domain-containing protein</fullName>
    </submittedName>
</protein>
<evidence type="ECO:0000313" key="3">
    <source>
        <dbReference type="Proteomes" id="UP000199287"/>
    </source>
</evidence>
<dbReference type="CDD" id="cd05400">
    <property type="entry name" value="NT_2-5OAS_ClassI-CCAase"/>
    <property type="match status" value="1"/>
</dbReference>
<dbReference type="GO" id="GO:0016779">
    <property type="term" value="F:nucleotidyltransferase activity"/>
    <property type="evidence" value="ECO:0007669"/>
    <property type="project" value="InterPro"/>
</dbReference>
<evidence type="ECO:0000256" key="1">
    <source>
        <dbReference type="ARBA" id="ARBA00023118"/>
    </source>
</evidence>
<dbReference type="GO" id="GO:0051607">
    <property type="term" value="P:defense response to virus"/>
    <property type="evidence" value="ECO:0007669"/>
    <property type="project" value="UniProtKB-KW"/>
</dbReference>
<sequence>MINPLVQLISDWAGEYLNDVYLSGSRAKGTAIYLSADIDLFISLKSTTDKTLSEIYDSLYRYFNYKGYKVSKQNVSIGVNIAGKQVDLVPATKRPGNTNYHSFYISKQNTWTQTNVIEHINKVENYDRLFEIFLLKHGVIYTN</sequence>
<reference evidence="3" key="1">
    <citation type="submission" date="2016-10" db="EMBL/GenBank/DDBJ databases">
        <authorList>
            <person name="Varghese N."/>
            <person name="Submissions S."/>
        </authorList>
    </citation>
    <scope>NUCLEOTIDE SEQUENCE [LARGE SCALE GENOMIC DNA]</scope>
    <source>
        <strain evidence="3">Z-7934</strain>
    </source>
</reference>
<dbReference type="AlphaFoldDB" id="A0A1I3G5A6"/>
<dbReference type="SUPFAM" id="SSF81301">
    <property type="entry name" value="Nucleotidyltransferase"/>
    <property type="match status" value="1"/>
</dbReference>
<accession>A0A1I3G5A6</accession>
<keyword evidence="1" id="KW-0051">Antiviral defense</keyword>
<name>A0A1I3G5A6_9FIRM</name>
<dbReference type="Pfam" id="PF18144">
    <property type="entry name" value="SMODS"/>
    <property type="match status" value="1"/>
</dbReference>
<keyword evidence="3" id="KW-1185">Reference proteome</keyword>
<dbReference type="Gene3D" id="3.30.460.10">
    <property type="entry name" value="Beta Polymerase, domain 2"/>
    <property type="match status" value="1"/>
</dbReference>
<dbReference type="InterPro" id="IPR043519">
    <property type="entry name" value="NT_sf"/>
</dbReference>
<dbReference type="RefSeq" id="WP_177208914.1">
    <property type="nucleotide sequence ID" value="NZ_FOQA01000008.1"/>
</dbReference>
<proteinExistence type="predicted"/>
<dbReference type="Proteomes" id="UP000199287">
    <property type="component" value="Unassembled WGS sequence"/>
</dbReference>
<dbReference type="EMBL" id="FOQA01000008">
    <property type="protein sequence ID" value="SFI18653.1"/>
    <property type="molecule type" value="Genomic_DNA"/>
</dbReference>
<evidence type="ECO:0000313" key="2">
    <source>
        <dbReference type="EMBL" id="SFI18653.1"/>
    </source>
</evidence>
<keyword evidence="2" id="KW-0808">Transferase</keyword>
<dbReference type="InterPro" id="IPR006116">
    <property type="entry name" value="NT_2-5OAS_ClassI-CCAase"/>
</dbReference>
<dbReference type="STRING" id="69895.SAMN05192551_10813"/>